<evidence type="ECO:0000259" key="8">
    <source>
        <dbReference type="Pfam" id="PF02776"/>
    </source>
</evidence>
<reference evidence="10" key="1">
    <citation type="journal article" date="2019" name="Int. J. Syst. Evol. Microbiol.">
        <title>The Global Catalogue of Microorganisms (GCM) 10K type strain sequencing project: providing services to taxonomists for standard genome sequencing and annotation.</title>
        <authorList>
            <consortium name="The Broad Institute Genomics Platform"/>
            <consortium name="The Broad Institute Genome Sequencing Center for Infectious Disease"/>
            <person name="Wu L."/>
            <person name="Ma J."/>
        </authorList>
    </citation>
    <scope>NUCLEOTIDE SEQUENCE [LARGE SCALE GENOMIC DNA]</scope>
    <source>
        <strain evidence="10">JCM 18956</strain>
    </source>
</reference>
<keyword evidence="3 6" id="KW-0460">Magnesium</keyword>
<evidence type="ECO:0000256" key="6">
    <source>
        <dbReference type="HAMAP-Rule" id="MF_01659"/>
    </source>
</evidence>
<feature type="compositionally biased region" description="Basic and acidic residues" evidence="7">
    <location>
        <begin position="341"/>
        <end position="350"/>
    </location>
</feature>
<evidence type="ECO:0000256" key="7">
    <source>
        <dbReference type="SAM" id="MobiDB-lite"/>
    </source>
</evidence>
<evidence type="ECO:0000313" key="10">
    <source>
        <dbReference type="Proteomes" id="UP001501295"/>
    </source>
</evidence>
<dbReference type="Proteomes" id="UP001501295">
    <property type="component" value="Unassembled WGS sequence"/>
</dbReference>
<protein>
    <recommendedName>
        <fullName evidence="6">2-succinyl-5-enolpyruvyl-6-hydroxy-3-cyclohexene-1-carboxylate synthase</fullName>
        <shortName evidence="6">SEPHCHC synthase</shortName>
        <ecNumber evidence="6">2.2.1.9</ecNumber>
    </recommendedName>
    <alternativeName>
        <fullName evidence="6">Menaquinone biosynthesis protein MenD</fullName>
    </alternativeName>
</protein>
<feature type="domain" description="Thiamine pyrophosphate enzyme N-terminal TPP-binding" evidence="8">
    <location>
        <begin position="19"/>
        <end position="133"/>
    </location>
</feature>
<organism evidence="9 10">
    <name type="scientific">Frondihabitans cladoniiphilus</name>
    <dbReference type="NCBI Taxonomy" id="715785"/>
    <lineage>
        <taxon>Bacteria</taxon>
        <taxon>Bacillati</taxon>
        <taxon>Actinomycetota</taxon>
        <taxon>Actinomycetes</taxon>
        <taxon>Micrococcales</taxon>
        <taxon>Microbacteriaceae</taxon>
        <taxon>Frondihabitans</taxon>
    </lineage>
</organism>
<sequence length="643" mass="66533">MPSDPTVPAPSGSSATDFAVLLLAELEAGGVRDVVLSPGSRSQALALAAAEYERAGRLRLHVRLDERSAGFLALGLGVETGIPAAVVTTSGTAVANLHPAVLEAHHSGVPMLLLTADRPEELRGIGSNQTTHQARMFGEALRLIRDVEAPKTPDAGRRRPAANADAANADAVNAAPTGDTVPAGSSSAGASALDTVRTLAREALSAALGHSGSPDHPAAPGPVQLNIAFREPLSAPVTTLPEPRPGHPTPLRATAAPHRLSVDSHPGTVVIAGHAAGPVAEATARALGAPLIAEVSSGARFGPNLVPSYRQLLDDDEFGGRIRRAVVYGHPTLTRQVPQLLKRDGSDASDGRPASDGSDGRPAVEVIVVRGGVPEAYDPSRSATIVETIEIEDGDARPDDPAHRDWVGRWVHTGRSLIADDGVAPDADAAVSDDKAVRAEFLRGEVEAIRRPVTRRSLVEALWRVTWPHDRLVLGASRLIREADVFVTGKKIAVHANRGLAGIDGTIATATGIGLASQGGGTTGAPAAGWTDGSTGVTRVLVGDLTLLHDAGSLLFGEGEAKPRIQVVVGNDGGGTIFDGLEVAATAPEDAMTRVQFTPQPASFEKLAAAYGWEYRRASTRGELDQALVGSPGPILIEVPLAR</sequence>
<dbReference type="CDD" id="cd07037">
    <property type="entry name" value="TPP_PYR_MenD"/>
    <property type="match status" value="1"/>
</dbReference>
<comment type="pathway">
    <text evidence="6">Quinol/quinone metabolism; menaquinone biosynthesis.</text>
</comment>
<dbReference type="Pfam" id="PF02776">
    <property type="entry name" value="TPP_enzyme_N"/>
    <property type="match status" value="1"/>
</dbReference>
<dbReference type="InterPro" id="IPR029061">
    <property type="entry name" value="THDP-binding"/>
</dbReference>
<gene>
    <name evidence="6 9" type="primary">menD</name>
    <name evidence="9" type="ORF">GCM10025780_22980</name>
</gene>
<evidence type="ECO:0000256" key="1">
    <source>
        <dbReference type="ARBA" id="ARBA00022679"/>
    </source>
</evidence>
<comment type="catalytic activity">
    <reaction evidence="6">
        <text>isochorismate + 2-oxoglutarate + H(+) = 5-enolpyruvoyl-6-hydroxy-2-succinyl-cyclohex-3-ene-1-carboxylate + CO2</text>
        <dbReference type="Rhea" id="RHEA:25593"/>
        <dbReference type="ChEBI" id="CHEBI:15378"/>
        <dbReference type="ChEBI" id="CHEBI:16526"/>
        <dbReference type="ChEBI" id="CHEBI:16810"/>
        <dbReference type="ChEBI" id="CHEBI:29780"/>
        <dbReference type="ChEBI" id="CHEBI:58818"/>
        <dbReference type="EC" id="2.2.1.9"/>
    </reaction>
</comment>
<dbReference type="Gene3D" id="3.40.50.1220">
    <property type="entry name" value="TPP-binding domain"/>
    <property type="match status" value="1"/>
</dbReference>
<keyword evidence="4 6" id="KW-0786">Thiamine pyrophosphate</keyword>
<dbReference type="PANTHER" id="PTHR42916:SF1">
    <property type="entry name" value="PROTEIN PHYLLO, CHLOROPLASTIC"/>
    <property type="match status" value="1"/>
</dbReference>
<dbReference type="HAMAP" id="MF_01659">
    <property type="entry name" value="MenD"/>
    <property type="match status" value="1"/>
</dbReference>
<proteinExistence type="inferred from homology"/>
<comment type="caution">
    <text evidence="9">The sequence shown here is derived from an EMBL/GenBank/DDBJ whole genome shotgun (WGS) entry which is preliminary data.</text>
</comment>
<evidence type="ECO:0000313" key="9">
    <source>
        <dbReference type="EMBL" id="GAA4677599.1"/>
    </source>
</evidence>
<keyword evidence="10" id="KW-1185">Reference proteome</keyword>
<evidence type="ECO:0000256" key="2">
    <source>
        <dbReference type="ARBA" id="ARBA00022723"/>
    </source>
</evidence>
<accession>A0ABP8W2Z0</accession>
<name>A0ABP8W2Z0_9MICO</name>
<feature type="region of interest" description="Disordered" evidence="7">
    <location>
        <begin position="147"/>
        <end position="189"/>
    </location>
</feature>
<feature type="compositionally biased region" description="Low complexity" evidence="7">
    <location>
        <begin position="161"/>
        <end position="176"/>
    </location>
</feature>
<dbReference type="RefSeq" id="WP_345376020.1">
    <property type="nucleotide sequence ID" value="NZ_BAABLM010000004.1"/>
</dbReference>
<dbReference type="InterPro" id="IPR012001">
    <property type="entry name" value="Thiamin_PyroP_enz_TPP-bd_dom"/>
</dbReference>
<feature type="region of interest" description="Disordered" evidence="7">
    <location>
        <begin position="337"/>
        <end position="363"/>
    </location>
</feature>
<evidence type="ECO:0000256" key="4">
    <source>
        <dbReference type="ARBA" id="ARBA00023052"/>
    </source>
</evidence>
<comment type="similarity">
    <text evidence="6">Belongs to the TPP enzyme family. MenD subfamily.</text>
</comment>
<evidence type="ECO:0000256" key="5">
    <source>
        <dbReference type="ARBA" id="ARBA00023211"/>
    </source>
</evidence>
<dbReference type="PANTHER" id="PTHR42916">
    <property type="entry name" value="2-SUCCINYL-5-ENOLPYRUVYL-6-HYDROXY-3-CYCLOHEXENE-1-CARBOXYLATE SYNTHASE"/>
    <property type="match status" value="1"/>
</dbReference>
<dbReference type="InterPro" id="IPR004433">
    <property type="entry name" value="MenaQ_synth_MenD"/>
</dbReference>
<comment type="function">
    <text evidence="6">Catalyzes the thiamine diphosphate-dependent decarboxylation of 2-oxoglutarate and the subsequent addition of the resulting succinic semialdehyde-thiamine pyrophosphate anion to isochorismate to yield 2-succinyl-5-enolpyruvyl-6-hydroxy-3-cyclohexene-1-carboxylate (SEPHCHC).</text>
</comment>
<dbReference type="CDD" id="cd02009">
    <property type="entry name" value="TPP_SHCHC_synthase"/>
    <property type="match status" value="1"/>
</dbReference>
<evidence type="ECO:0000256" key="3">
    <source>
        <dbReference type="ARBA" id="ARBA00022842"/>
    </source>
</evidence>
<dbReference type="EC" id="2.2.1.9" evidence="6"/>
<keyword evidence="2 6" id="KW-0479">Metal-binding</keyword>
<comment type="pathway">
    <text evidence="6">Quinol/quinone metabolism; 1,4-dihydroxy-2-naphthoate biosynthesis; 1,4-dihydroxy-2-naphthoate from chorismate: step 2/7.</text>
</comment>
<keyword evidence="1 6" id="KW-0808">Transferase</keyword>
<keyword evidence="5 6" id="KW-0464">Manganese</keyword>
<comment type="cofactor">
    <cofactor evidence="6">
        <name>Mg(2+)</name>
        <dbReference type="ChEBI" id="CHEBI:18420"/>
    </cofactor>
    <cofactor evidence="6">
        <name>Mn(2+)</name>
        <dbReference type="ChEBI" id="CHEBI:29035"/>
    </cofactor>
</comment>
<comment type="subunit">
    <text evidence="6">Homodimer.</text>
</comment>
<comment type="cofactor">
    <cofactor evidence="6">
        <name>thiamine diphosphate</name>
        <dbReference type="ChEBI" id="CHEBI:58937"/>
    </cofactor>
    <text evidence="6">Binds 1 thiamine pyrophosphate per subunit.</text>
</comment>
<dbReference type="EMBL" id="BAABLM010000004">
    <property type="protein sequence ID" value="GAA4677599.1"/>
    <property type="molecule type" value="Genomic_DNA"/>
</dbReference>
<dbReference type="SUPFAM" id="SSF52518">
    <property type="entry name" value="Thiamin diphosphate-binding fold (THDP-binding)"/>
    <property type="match status" value="2"/>
</dbReference>
<feature type="compositionally biased region" description="Basic and acidic residues" evidence="7">
    <location>
        <begin position="147"/>
        <end position="157"/>
    </location>
</feature>
<keyword evidence="6" id="KW-0474">Menaquinone biosynthesis</keyword>
<dbReference type="Gene3D" id="3.40.50.970">
    <property type="match status" value="2"/>
</dbReference>